<proteinExistence type="predicted"/>
<reference evidence="2 3" key="1">
    <citation type="submission" date="2006-03" db="EMBL/GenBank/DDBJ databases">
        <authorList>
            <person name="Pinhassi J."/>
            <person name="Pedros-Alio C."/>
            <person name="Ferriera S."/>
            <person name="Johnson J."/>
            <person name="Kravitz S."/>
            <person name="Halpern A."/>
            <person name="Remington K."/>
            <person name="Beeson K."/>
            <person name="Tran B."/>
            <person name="Rogers Y.-H."/>
            <person name="Friedman R."/>
            <person name="Venter J.C."/>
        </authorList>
    </citation>
    <scope>NUCLEOTIDE SEQUENCE [LARGE SCALE GENOMIC DNA]</scope>
    <source>
        <strain evidence="2 3">RED65</strain>
    </source>
</reference>
<organism evidence="2 3">
    <name type="scientific">Bermanella marisrubri</name>
    <dbReference type="NCBI Taxonomy" id="207949"/>
    <lineage>
        <taxon>Bacteria</taxon>
        <taxon>Pseudomonadati</taxon>
        <taxon>Pseudomonadota</taxon>
        <taxon>Gammaproteobacteria</taxon>
        <taxon>Oceanospirillales</taxon>
        <taxon>Oceanospirillaceae</taxon>
        <taxon>Bermanella</taxon>
    </lineage>
</organism>
<sequence>MKNQQGSTLVTALIILTVITLVAVYSLESSNIQEKMVANSLFSTLTYQECRNEQESNVRYYNLDGGTKREELLVLRTLNPRDGNTPLSNTLKTQSKSDMSIEWSYLSESPAGKSGVEVDIQSPIRVYQYENDCIAQFRFAQSNQTLGALVEGLKSAGNIK</sequence>
<dbReference type="AlphaFoldDB" id="Q1MYR9"/>
<keyword evidence="1" id="KW-0472">Membrane</keyword>
<evidence type="ECO:0008006" key="4">
    <source>
        <dbReference type="Google" id="ProtNLM"/>
    </source>
</evidence>
<keyword evidence="3" id="KW-1185">Reference proteome</keyword>
<evidence type="ECO:0000313" key="3">
    <source>
        <dbReference type="Proteomes" id="UP000004263"/>
    </source>
</evidence>
<dbReference type="RefSeq" id="WP_007016739.1">
    <property type="nucleotide sequence ID" value="NZ_AAQH01000023.1"/>
</dbReference>
<evidence type="ECO:0000313" key="2">
    <source>
        <dbReference type="EMBL" id="EAT11137.1"/>
    </source>
</evidence>
<protein>
    <recommendedName>
        <fullName evidence="4">Type 4 fimbrial biogenesis protein PilX N-terminal domain-containing protein</fullName>
    </recommendedName>
</protein>
<comment type="caution">
    <text evidence="2">The sequence shown here is derived from an EMBL/GenBank/DDBJ whole genome shotgun (WGS) entry which is preliminary data.</text>
</comment>
<dbReference type="EMBL" id="AAQH01000023">
    <property type="protein sequence ID" value="EAT11137.1"/>
    <property type="molecule type" value="Genomic_DNA"/>
</dbReference>
<dbReference type="OrthoDB" id="5298746at2"/>
<keyword evidence="1" id="KW-0812">Transmembrane</keyword>
<name>Q1MYR9_9GAMM</name>
<accession>Q1MYR9</accession>
<feature type="transmembrane region" description="Helical" evidence="1">
    <location>
        <begin position="6"/>
        <end position="27"/>
    </location>
</feature>
<gene>
    <name evidence="2" type="ORF">RED65_05064</name>
</gene>
<dbReference type="Proteomes" id="UP000004263">
    <property type="component" value="Unassembled WGS sequence"/>
</dbReference>
<evidence type="ECO:0000256" key="1">
    <source>
        <dbReference type="SAM" id="Phobius"/>
    </source>
</evidence>
<dbReference type="HOGENOM" id="CLU_1648836_0_0_6"/>
<dbReference type="STRING" id="207949.RED65_05064"/>
<keyword evidence="1" id="KW-1133">Transmembrane helix</keyword>